<evidence type="ECO:0000256" key="5">
    <source>
        <dbReference type="SAM" id="Phobius"/>
    </source>
</evidence>
<protein>
    <recommendedName>
        <fullName evidence="8">MAPEG family protein</fullName>
    </recommendedName>
</protein>
<evidence type="ECO:0000256" key="2">
    <source>
        <dbReference type="ARBA" id="ARBA00022692"/>
    </source>
</evidence>
<keyword evidence="4 5" id="KW-0472">Membrane</keyword>
<dbReference type="AlphaFoldDB" id="A0A397PEF4"/>
<dbReference type="EMBL" id="QXDC01000002">
    <property type="protein sequence ID" value="RIA45605.1"/>
    <property type="molecule type" value="Genomic_DNA"/>
</dbReference>
<dbReference type="RefSeq" id="WP_119034129.1">
    <property type="nucleotide sequence ID" value="NZ_QXDC01000002.1"/>
</dbReference>
<comment type="subcellular location">
    <subcellularLocation>
        <location evidence="1">Membrane</location>
    </subcellularLocation>
</comment>
<keyword evidence="7" id="KW-1185">Reference proteome</keyword>
<name>A0A397PEF4_9SPHN</name>
<dbReference type="GO" id="GO:0016020">
    <property type="term" value="C:membrane"/>
    <property type="evidence" value="ECO:0007669"/>
    <property type="project" value="UniProtKB-SubCell"/>
</dbReference>
<keyword evidence="3 5" id="KW-1133">Transmembrane helix</keyword>
<dbReference type="Gene3D" id="1.20.120.550">
    <property type="entry name" value="Membrane associated eicosanoid/glutathione metabolism-like domain"/>
    <property type="match status" value="1"/>
</dbReference>
<evidence type="ECO:0000256" key="3">
    <source>
        <dbReference type="ARBA" id="ARBA00022989"/>
    </source>
</evidence>
<accession>A0A397PEF4</accession>
<proteinExistence type="predicted"/>
<feature type="transmembrane region" description="Helical" evidence="5">
    <location>
        <begin position="75"/>
        <end position="92"/>
    </location>
</feature>
<feature type="transmembrane region" description="Helical" evidence="5">
    <location>
        <begin position="12"/>
        <end position="28"/>
    </location>
</feature>
<reference evidence="6 7" key="1">
    <citation type="submission" date="2018-08" db="EMBL/GenBank/DDBJ databases">
        <title>Genomic Encyclopedia of Type Strains, Phase IV (KMG-IV): sequencing the most valuable type-strain genomes for metagenomic binning, comparative biology and taxonomic classification.</title>
        <authorList>
            <person name="Goeker M."/>
        </authorList>
    </citation>
    <scope>NUCLEOTIDE SEQUENCE [LARGE SCALE GENOMIC DNA]</scope>
    <source>
        <strain evidence="6 7">DSM 25527</strain>
    </source>
</reference>
<sequence>MLDPTLNILRPVIALIAWTLVMLVWLMATRLPAMKAAGVDLGKLIGGKGTDADGALPPRVQWKAHNHNHLLEQPTLFYAVALVLAMIGQGGGINADIAWAYVILRILHSLVQALWNRVSVRFTLFVLSSLALVALTLHAGIALFA</sequence>
<evidence type="ECO:0000313" key="6">
    <source>
        <dbReference type="EMBL" id="RIA45605.1"/>
    </source>
</evidence>
<dbReference type="SUPFAM" id="SSF161084">
    <property type="entry name" value="MAPEG domain-like"/>
    <property type="match status" value="1"/>
</dbReference>
<evidence type="ECO:0008006" key="8">
    <source>
        <dbReference type="Google" id="ProtNLM"/>
    </source>
</evidence>
<comment type="caution">
    <text evidence="6">The sequence shown here is derived from an EMBL/GenBank/DDBJ whole genome shotgun (WGS) entry which is preliminary data.</text>
</comment>
<dbReference type="Pfam" id="PF01124">
    <property type="entry name" value="MAPEG"/>
    <property type="match status" value="1"/>
</dbReference>
<gene>
    <name evidence="6" type="ORF">DFR49_0126</name>
</gene>
<dbReference type="Proteomes" id="UP000266568">
    <property type="component" value="Unassembled WGS sequence"/>
</dbReference>
<feature type="transmembrane region" description="Helical" evidence="5">
    <location>
        <begin position="122"/>
        <end position="144"/>
    </location>
</feature>
<evidence type="ECO:0000256" key="1">
    <source>
        <dbReference type="ARBA" id="ARBA00004370"/>
    </source>
</evidence>
<evidence type="ECO:0000313" key="7">
    <source>
        <dbReference type="Proteomes" id="UP000266568"/>
    </source>
</evidence>
<evidence type="ECO:0000256" key="4">
    <source>
        <dbReference type="ARBA" id="ARBA00023136"/>
    </source>
</evidence>
<dbReference type="InterPro" id="IPR023352">
    <property type="entry name" value="MAPEG-like_dom_sf"/>
</dbReference>
<dbReference type="InterPro" id="IPR001129">
    <property type="entry name" value="Membr-assoc_MAPEG"/>
</dbReference>
<keyword evidence="2 5" id="KW-0812">Transmembrane</keyword>
<dbReference type="OrthoDB" id="5516290at2"/>
<organism evidence="6 7">
    <name type="scientific">Hephaestia caeni</name>
    <dbReference type="NCBI Taxonomy" id="645617"/>
    <lineage>
        <taxon>Bacteria</taxon>
        <taxon>Pseudomonadati</taxon>
        <taxon>Pseudomonadota</taxon>
        <taxon>Alphaproteobacteria</taxon>
        <taxon>Sphingomonadales</taxon>
        <taxon>Sphingomonadaceae</taxon>
        <taxon>Hephaestia</taxon>
    </lineage>
</organism>